<reference evidence="3 4" key="1">
    <citation type="submission" date="2014-06" db="EMBL/GenBank/DDBJ databases">
        <authorList>
            <person name="Swart Estienne"/>
        </authorList>
    </citation>
    <scope>NUCLEOTIDE SEQUENCE [LARGE SCALE GENOMIC DNA]</scope>
    <source>
        <strain evidence="3 4">130c</strain>
    </source>
</reference>
<dbReference type="PROSITE" id="PS00131">
    <property type="entry name" value="CARBOXYPEPT_SER_SER"/>
    <property type="match status" value="1"/>
</dbReference>
<evidence type="ECO:0000256" key="1">
    <source>
        <dbReference type="ARBA" id="ARBA00009431"/>
    </source>
</evidence>
<evidence type="ECO:0000256" key="2">
    <source>
        <dbReference type="RuleBase" id="RU361156"/>
    </source>
</evidence>
<evidence type="ECO:0000313" key="4">
    <source>
        <dbReference type="Proteomes" id="UP000039865"/>
    </source>
</evidence>
<keyword evidence="2" id="KW-0378">Hydrolase</keyword>
<dbReference type="InParanoid" id="A0A078AGW9"/>
<dbReference type="InterPro" id="IPR001563">
    <property type="entry name" value="Peptidase_S10"/>
</dbReference>
<feature type="signal peptide" evidence="2">
    <location>
        <begin position="1"/>
        <end position="18"/>
    </location>
</feature>
<dbReference type="InterPro" id="IPR029058">
    <property type="entry name" value="AB_hydrolase_fold"/>
</dbReference>
<dbReference type="PANTHER" id="PTHR11802:SF201">
    <property type="entry name" value="CARBOXYPEPTIDASE"/>
    <property type="match status" value="1"/>
</dbReference>
<dbReference type="EMBL" id="CCKQ01010016">
    <property type="protein sequence ID" value="CDW81510.1"/>
    <property type="molecule type" value="Genomic_DNA"/>
</dbReference>
<keyword evidence="4" id="KW-1185">Reference proteome</keyword>
<dbReference type="SUPFAM" id="SSF53474">
    <property type="entry name" value="alpha/beta-Hydrolases"/>
    <property type="match status" value="1"/>
</dbReference>
<dbReference type="Gene3D" id="3.40.50.1820">
    <property type="entry name" value="alpha/beta hydrolase"/>
    <property type="match status" value="1"/>
</dbReference>
<dbReference type="Proteomes" id="UP000039865">
    <property type="component" value="Unassembled WGS sequence"/>
</dbReference>
<dbReference type="InterPro" id="IPR018202">
    <property type="entry name" value="Ser_caboxypep_ser_AS"/>
</dbReference>
<dbReference type="OMA" id="TSEFEMN"/>
<keyword evidence="2 3" id="KW-0121">Carboxypeptidase</keyword>
<feature type="chain" id="PRO_5006512642" description="Carboxypeptidase" evidence="2">
    <location>
        <begin position="19"/>
        <end position="485"/>
    </location>
</feature>
<sequence>MLKTLTLTLVGLAALVSAQLPADDLVSSLEQFDDISFGLYSGYIPIKDTKKKLHYMAALSKRNPKTDPVIIWFNGGPGCTSMLGFSQENGPYSLSDDDTIFRVNDYSWNNEATMIYIESPAGVGYSVCGDAKECAFTDDNSADDNMAVVLSLFETKFPDFQKNDLYIAGESYAGIYIPQLVKRLDKYITDNAQDPNVFKPALKGFMVGNGVTHWQYDAEPAAIEQAYWFGLVDDALYNQMRTCDFTYYDFDGDTKLNQTCKDLKKKYDSYMNNIQPYDLFGKCYFWPTQKGPQLINGKMVDLADDASLLQERDKYLRVVDYANFKYRDRPDYQQLKDAPSCGTYDGPLLDYFNKASVKLSLKIDPSITNFKLCSDINYSKNRDGTFAIYQQLTQPGSKYRILKYSGDSDGVVPTQGTMKWIDQLGLKVTKPFRSYDVGGNTAGWVVEYENGFTFATIHGAGHMAPQWKGQQTYHAIFNWIQGQEL</sequence>
<evidence type="ECO:0000313" key="3">
    <source>
        <dbReference type="EMBL" id="CDW81510.1"/>
    </source>
</evidence>
<dbReference type="PRINTS" id="PR00724">
    <property type="entry name" value="CRBOXYPTASEC"/>
</dbReference>
<keyword evidence="2" id="KW-0732">Signal</keyword>
<gene>
    <name evidence="3" type="primary">Contig17610.g18729</name>
    <name evidence="3" type="ORF">STYLEM_10528</name>
</gene>
<organism evidence="3 4">
    <name type="scientific">Stylonychia lemnae</name>
    <name type="common">Ciliate</name>
    <dbReference type="NCBI Taxonomy" id="5949"/>
    <lineage>
        <taxon>Eukaryota</taxon>
        <taxon>Sar</taxon>
        <taxon>Alveolata</taxon>
        <taxon>Ciliophora</taxon>
        <taxon>Intramacronucleata</taxon>
        <taxon>Spirotrichea</taxon>
        <taxon>Stichotrichia</taxon>
        <taxon>Sporadotrichida</taxon>
        <taxon>Oxytrichidae</taxon>
        <taxon>Stylonychinae</taxon>
        <taxon>Stylonychia</taxon>
    </lineage>
</organism>
<dbReference type="GO" id="GO:0004185">
    <property type="term" value="F:serine-type carboxypeptidase activity"/>
    <property type="evidence" value="ECO:0007669"/>
    <property type="project" value="UniProtKB-UniRule"/>
</dbReference>
<name>A0A078AGW9_STYLE</name>
<dbReference type="Gene3D" id="3.40.50.12670">
    <property type="match status" value="1"/>
</dbReference>
<dbReference type="PANTHER" id="PTHR11802">
    <property type="entry name" value="SERINE PROTEASE FAMILY S10 SERINE CARBOXYPEPTIDASE"/>
    <property type="match status" value="1"/>
</dbReference>
<keyword evidence="2" id="KW-0645">Protease</keyword>
<dbReference type="AlphaFoldDB" id="A0A078AGW9"/>
<dbReference type="GO" id="GO:0006508">
    <property type="term" value="P:proteolysis"/>
    <property type="evidence" value="ECO:0007669"/>
    <property type="project" value="UniProtKB-KW"/>
</dbReference>
<proteinExistence type="inferred from homology"/>
<comment type="similarity">
    <text evidence="1 2">Belongs to the peptidase S10 family.</text>
</comment>
<dbReference type="OrthoDB" id="443318at2759"/>
<dbReference type="EC" id="3.4.16.-" evidence="2"/>
<protein>
    <recommendedName>
        <fullName evidence="2">Carboxypeptidase</fullName>
        <ecNumber evidence="2">3.4.16.-</ecNumber>
    </recommendedName>
</protein>
<accession>A0A078AGW9</accession>
<dbReference type="Pfam" id="PF00450">
    <property type="entry name" value="Peptidase_S10"/>
    <property type="match status" value="1"/>
</dbReference>